<evidence type="ECO:0000256" key="1">
    <source>
        <dbReference type="SAM" id="MobiDB-lite"/>
    </source>
</evidence>
<evidence type="ECO:0000313" key="2">
    <source>
        <dbReference type="EMBL" id="KGJ63451.1"/>
    </source>
</evidence>
<protein>
    <submittedName>
        <fullName evidence="2">Uncharacterized protein</fullName>
    </submittedName>
</protein>
<accession>A0A837C373</accession>
<dbReference type="EMBL" id="ADOU02000008">
    <property type="protein sequence ID" value="KGJ63451.1"/>
    <property type="molecule type" value="Genomic_DNA"/>
</dbReference>
<proteinExistence type="predicted"/>
<organism evidence="2 3">
    <name type="scientific">Bradyrhizobium diazoefficiens SEMIA 5080</name>
    <dbReference type="NCBI Taxonomy" id="754504"/>
    <lineage>
        <taxon>Bacteria</taxon>
        <taxon>Pseudomonadati</taxon>
        <taxon>Pseudomonadota</taxon>
        <taxon>Alphaproteobacteria</taxon>
        <taxon>Hyphomicrobiales</taxon>
        <taxon>Nitrobacteraceae</taxon>
        <taxon>Bradyrhizobium</taxon>
    </lineage>
</organism>
<dbReference type="Proteomes" id="UP000024900">
    <property type="component" value="Unassembled WGS sequence"/>
</dbReference>
<name>A0A837C373_9BRAD</name>
<gene>
    <name evidence="2" type="ORF">BJA5080_05247</name>
</gene>
<reference evidence="2 3" key="1">
    <citation type="journal article" date="2014" name="BMC Genomics">
        <title>Comparative genomics of Bradyrhizobium japonicum CPAC 15 and Bradyrhizobium diazoefficiens CPAC 7: elite model strains for understanding symbiotic performance with soybean.</title>
        <authorList>
            <person name="Siqueira A.F."/>
            <person name="Ormeno-Orrillo E."/>
            <person name="Souza R.C."/>
            <person name="Rodrigues E.P."/>
            <person name="Almeida L.G."/>
            <person name="Barcellos F.G."/>
            <person name="Batista J.S."/>
            <person name="Nakatami A.S."/>
            <person name="Martinez-Romero E."/>
            <person name="Vasconcelos A.T."/>
            <person name="Hungria M."/>
        </authorList>
    </citation>
    <scope>NUCLEOTIDE SEQUENCE [LARGE SCALE GENOMIC DNA]</scope>
    <source>
        <strain evidence="2 3">SEMIA 5080</strain>
    </source>
</reference>
<dbReference type="AlphaFoldDB" id="A0A837C373"/>
<feature type="region of interest" description="Disordered" evidence="1">
    <location>
        <begin position="1"/>
        <end position="87"/>
    </location>
</feature>
<evidence type="ECO:0000313" key="3">
    <source>
        <dbReference type="Proteomes" id="UP000024900"/>
    </source>
</evidence>
<feature type="compositionally biased region" description="Basic and acidic residues" evidence="1">
    <location>
        <begin position="49"/>
        <end position="60"/>
    </location>
</feature>
<feature type="compositionally biased region" description="Basic and acidic residues" evidence="1">
    <location>
        <begin position="19"/>
        <end position="28"/>
    </location>
</feature>
<comment type="caution">
    <text evidence="2">The sequence shown here is derived from an EMBL/GenBank/DDBJ whole genome shotgun (WGS) entry which is preliminary data.</text>
</comment>
<sequence>MIEAFAKTRLKQMNGNPDRGPDRQRQDGEDGDYGGQSVHDTGRGRRGRNRPEVVETRDMAADVEQGENQFECEKPHGKRSGCRANCP</sequence>